<name>A0AAV2PYP8_MEGNR</name>
<dbReference type="Gene3D" id="3.40.50.1820">
    <property type="entry name" value="alpha/beta hydrolase"/>
    <property type="match status" value="1"/>
</dbReference>
<reference evidence="3 4" key="1">
    <citation type="submission" date="2024-05" db="EMBL/GenBank/DDBJ databases">
        <authorList>
            <person name="Wallberg A."/>
        </authorList>
    </citation>
    <scope>NUCLEOTIDE SEQUENCE [LARGE SCALE GENOMIC DNA]</scope>
</reference>
<dbReference type="PANTHER" id="PTHR11614">
    <property type="entry name" value="PHOSPHOLIPASE-RELATED"/>
    <property type="match status" value="1"/>
</dbReference>
<evidence type="ECO:0000313" key="4">
    <source>
        <dbReference type="Proteomes" id="UP001497623"/>
    </source>
</evidence>
<keyword evidence="4" id="KW-1185">Reference proteome</keyword>
<dbReference type="InterPro" id="IPR029058">
    <property type="entry name" value="AB_hydrolase_fold"/>
</dbReference>
<comment type="caution">
    <text evidence="3">The sequence shown here is derived from an EMBL/GenBank/DDBJ whole genome shotgun (WGS) entry which is preliminary data.</text>
</comment>
<accession>A0AAV2PYP8</accession>
<dbReference type="Pfam" id="PF12146">
    <property type="entry name" value="Hydrolase_4"/>
    <property type="match status" value="1"/>
</dbReference>
<organism evidence="3 4">
    <name type="scientific">Meganyctiphanes norvegica</name>
    <name type="common">Northern krill</name>
    <name type="synonym">Thysanopoda norvegica</name>
    <dbReference type="NCBI Taxonomy" id="48144"/>
    <lineage>
        <taxon>Eukaryota</taxon>
        <taxon>Metazoa</taxon>
        <taxon>Ecdysozoa</taxon>
        <taxon>Arthropoda</taxon>
        <taxon>Crustacea</taxon>
        <taxon>Multicrustacea</taxon>
        <taxon>Malacostraca</taxon>
        <taxon>Eumalacostraca</taxon>
        <taxon>Eucarida</taxon>
        <taxon>Euphausiacea</taxon>
        <taxon>Euphausiidae</taxon>
        <taxon>Meganyctiphanes</taxon>
    </lineage>
</organism>
<dbReference type="InterPro" id="IPR051044">
    <property type="entry name" value="MAG_DAG_Lipase"/>
</dbReference>
<evidence type="ECO:0000256" key="1">
    <source>
        <dbReference type="SAM" id="MobiDB-lite"/>
    </source>
</evidence>
<dbReference type="EMBL" id="CAXKWB010001923">
    <property type="protein sequence ID" value="CAL4065820.1"/>
    <property type="molecule type" value="Genomic_DNA"/>
</dbReference>
<evidence type="ECO:0000313" key="3">
    <source>
        <dbReference type="EMBL" id="CAL4065820.1"/>
    </source>
</evidence>
<sequence>MSNYIPLIRPPPPPHTAAAAAGRICPPLPVIAYHHHRTLLLLLLRPKCQTGSLVTLTARFESNTQWEEIFHTKCQVPSCPIYLHHNLGHGRSEGTRGHVDDVQDYVDDVLQHCDAVRQAHSGQPIYIVAHSMGGMIAIRTALARPKYFKGLVLMGPLIKPPPNEATPAKIFLAKLVAKILPYLTVAKLSLDHVTRDQEMKTRMEKDPLRYHGGILCRWGVTVADTLKYIEQHMDEISWPFKILHGEKDPLCDIKGSEALFSRAKSKDKGFKIFTGALHHLYCETPEVRREAMNETVDWVLERVTQYHNMNKSIKGRSAHRQSQRHRTSNRRNIYYQ</sequence>
<evidence type="ECO:0000259" key="2">
    <source>
        <dbReference type="Pfam" id="PF12146"/>
    </source>
</evidence>
<dbReference type="Proteomes" id="UP001497623">
    <property type="component" value="Unassembled WGS sequence"/>
</dbReference>
<dbReference type="SUPFAM" id="SSF53474">
    <property type="entry name" value="alpha/beta-Hydrolases"/>
    <property type="match status" value="1"/>
</dbReference>
<proteinExistence type="predicted"/>
<feature type="non-terminal residue" evidence="3">
    <location>
        <position position="336"/>
    </location>
</feature>
<feature type="compositionally biased region" description="Basic residues" evidence="1">
    <location>
        <begin position="313"/>
        <end position="329"/>
    </location>
</feature>
<dbReference type="AlphaFoldDB" id="A0AAV2PYP8"/>
<protein>
    <recommendedName>
        <fullName evidence="2">Serine aminopeptidase S33 domain-containing protein</fullName>
    </recommendedName>
</protein>
<feature type="region of interest" description="Disordered" evidence="1">
    <location>
        <begin position="310"/>
        <end position="336"/>
    </location>
</feature>
<gene>
    <name evidence="3" type="ORF">MNOR_LOCUS5095</name>
</gene>
<dbReference type="InterPro" id="IPR022742">
    <property type="entry name" value="Hydrolase_4"/>
</dbReference>
<feature type="domain" description="Serine aminopeptidase S33" evidence="2">
    <location>
        <begin position="81"/>
        <end position="284"/>
    </location>
</feature>